<evidence type="ECO:0000256" key="4">
    <source>
        <dbReference type="ARBA" id="ARBA00022801"/>
    </source>
</evidence>
<keyword evidence="3" id="KW-0064">Aspartyl protease</keyword>
<reference evidence="5 6" key="1">
    <citation type="submission" date="2021-02" db="EMBL/GenBank/DDBJ databases">
        <authorList>
            <person name="Han P."/>
        </authorList>
    </citation>
    <scope>NUCLEOTIDE SEQUENCE [LARGE SCALE GENOMIC DNA]</scope>
    <source>
        <strain evidence="5">Candidatus Nitrospira sp. ZN2</strain>
    </source>
</reference>
<keyword evidence="6" id="KW-1185">Reference proteome</keyword>
<evidence type="ECO:0000256" key="1">
    <source>
        <dbReference type="ARBA" id="ARBA00006814"/>
    </source>
</evidence>
<dbReference type="PANTHER" id="PTHR30302:SF1">
    <property type="entry name" value="HYDROGENASE 2 MATURATION PROTEASE"/>
    <property type="match status" value="1"/>
</dbReference>
<accession>A0ABM8R8Y6</accession>
<evidence type="ECO:0000256" key="3">
    <source>
        <dbReference type="ARBA" id="ARBA00022750"/>
    </source>
</evidence>
<dbReference type="GO" id="GO:0006508">
    <property type="term" value="P:proteolysis"/>
    <property type="evidence" value="ECO:0007669"/>
    <property type="project" value="UniProtKB-KW"/>
</dbReference>
<keyword evidence="4" id="KW-0378">Hydrolase</keyword>
<dbReference type="NCBIfam" id="TIGR00072">
    <property type="entry name" value="hydrog_prot"/>
    <property type="match status" value="1"/>
</dbReference>
<dbReference type="GO" id="GO:0008233">
    <property type="term" value="F:peptidase activity"/>
    <property type="evidence" value="ECO:0007669"/>
    <property type="project" value="UniProtKB-KW"/>
</dbReference>
<comment type="similarity">
    <text evidence="1">Belongs to the peptidase A31 family.</text>
</comment>
<proteinExistence type="inferred from homology"/>
<dbReference type="EMBL" id="CAJNBJ010000005">
    <property type="protein sequence ID" value="CAE6739478.1"/>
    <property type="molecule type" value="Genomic_DNA"/>
</dbReference>
<comment type="caution">
    <text evidence="5">The sequence shown here is derived from an EMBL/GenBank/DDBJ whole genome shotgun (WGS) entry which is preliminary data.</text>
</comment>
<dbReference type="InterPro" id="IPR023430">
    <property type="entry name" value="Pept_HybD-like_dom_sf"/>
</dbReference>
<dbReference type="CDD" id="cd00518">
    <property type="entry name" value="H2MP"/>
    <property type="match status" value="1"/>
</dbReference>
<dbReference type="Proteomes" id="UP000675880">
    <property type="component" value="Unassembled WGS sequence"/>
</dbReference>
<dbReference type="RefSeq" id="WP_213041964.1">
    <property type="nucleotide sequence ID" value="NZ_CAJNBJ010000005.1"/>
</dbReference>
<gene>
    <name evidence="5" type="primary">hybD</name>
    <name evidence="5" type="ORF">NSPZN2_130017</name>
</gene>
<protein>
    <submittedName>
        <fullName evidence="5">Hydrogenase maturation protease</fullName>
    </submittedName>
</protein>
<dbReference type="Pfam" id="PF01750">
    <property type="entry name" value="HycI"/>
    <property type="match status" value="1"/>
</dbReference>
<dbReference type="SUPFAM" id="SSF53163">
    <property type="entry name" value="HybD-like"/>
    <property type="match status" value="1"/>
</dbReference>
<organism evidence="5 6">
    <name type="scientific">Nitrospira defluvii</name>
    <dbReference type="NCBI Taxonomy" id="330214"/>
    <lineage>
        <taxon>Bacteria</taxon>
        <taxon>Pseudomonadati</taxon>
        <taxon>Nitrospirota</taxon>
        <taxon>Nitrospiria</taxon>
        <taxon>Nitrospirales</taxon>
        <taxon>Nitrospiraceae</taxon>
        <taxon>Nitrospira</taxon>
    </lineage>
</organism>
<dbReference type="Gene3D" id="3.40.50.1450">
    <property type="entry name" value="HybD-like"/>
    <property type="match status" value="1"/>
</dbReference>
<dbReference type="InterPro" id="IPR000671">
    <property type="entry name" value="Peptidase_A31"/>
</dbReference>
<sequence>MTSVGIRHPVRIIGVGNLFRGDDAAGLLAARRLKALVGDRADVIEAELAGLDVLDLMAEASAVILIDAARSSQPAGTIHRLDASAGPISADLFPHSTHVLHAVDAIELGRTLGLLPPRVIVYGVEVGDTTAGNDLSPAVAEVLDQVVERVLHELEGLSCTSGS</sequence>
<keyword evidence="2 5" id="KW-0645">Protease</keyword>
<evidence type="ECO:0000313" key="6">
    <source>
        <dbReference type="Proteomes" id="UP000675880"/>
    </source>
</evidence>
<dbReference type="PANTHER" id="PTHR30302">
    <property type="entry name" value="HYDROGENASE 1 MATURATION PROTEASE"/>
    <property type="match status" value="1"/>
</dbReference>
<evidence type="ECO:0000256" key="2">
    <source>
        <dbReference type="ARBA" id="ARBA00022670"/>
    </source>
</evidence>
<name>A0ABM8R8Y6_9BACT</name>
<evidence type="ECO:0000313" key="5">
    <source>
        <dbReference type="EMBL" id="CAE6739478.1"/>
    </source>
</evidence>